<dbReference type="EMBL" id="CP041165">
    <property type="protein sequence ID" value="QOP40754.1"/>
    <property type="molecule type" value="Genomic_DNA"/>
</dbReference>
<evidence type="ECO:0000313" key="2">
    <source>
        <dbReference type="Proteomes" id="UP000593910"/>
    </source>
</evidence>
<gene>
    <name evidence="1" type="ORF">FJR03_02960</name>
</gene>
<organism evidence="1 2">
    <name type="scientific">Sulfurimonas marina</name>
    <dbReference type="NCBI Taxonomy" id="2590551"/>
    <lineage>
        <taxon>Bacteria</taxon>
        <taxon>Pseudomonadati</taxon>
        <taxon>Campylobacterota</taxon>
        <taxon>Epsilonproteobacteria</taxon>
        <taxon>Campylobacterales</taxon>
        <taxon>Sulfurimonadaceae</taxon>
        <taxon>Sulfurimonas</taxon>
    </lineage>
</organism>
<protein>
    <recommendedName>
        <fullName evidence="3">Dinitrogenase iron-molybdenum cofactor biosynthesis domain-containing protein</fullName>
    </recommendedName>
</protein>
<dbReference type="InterPro" id="IPR036105">
    <property type="entry name" value="DiNase_FeMo-co_biosyn_sf"/>
</dbReference>
<keyword evidence="2" id="KW-1185">Reference proteome</keyword>
<reference evidence="1 2" key="1">
    <citation type="submission" date="2019-06" db="EMBL/GenBank/DDBJ databases">
        <title>Sulfurimonas gotlandica sp. nov., a chemoautotrophic and psychrotolerant epsilonproteobacterium isolated from a pelagic redoxcline, and an emended description of the genus Sulfurimonas.</title>
        <authorList>
            <person name="Wang S."/>
            <person name="Jiang L."/>
            <person name="Shao Z."/>
        </authorList>
    </citation>
    <scope>NUCLEOTIDE SEQUENCE [LARGE SCALE GENOMIC DNA]</scope>
    <source>
        <strain evidence="1 2">B2</strain>
    </source>
</reference>
<dbReference type="Gene3D" id="3.30.420.130">
    <property type="entry name" value="Dinitrogenase iron-molybdenum cofactor biosynthesis domain"/>
    <property type="match status" value="1"/>
</dbReference>
<proteinExistence type="predicted"/>
<dbReference type="Proteomes" id="UP000593910">
    <property type="component" value="Chromosome"/>
</dbReference>
<evidence type="ECO:0000313" key="1">
    <source>
        <dbReference type="EMBL" id="QOP40754.1"/>
    </source>
</evidence>
<dbReference type="KEGG" id="smax:FJR03_02960"/>
<dbReference type="AlphaFoldDB" id="A0A7M1ATL2"/>
<name>A0A7M1ATL2_9BACT</name>
<sequence>MKIAIPVKDDSLTFFGNAGHTPKFAIFTMQGGGMFKSFTLDEIKNNPRTDLDHDHDDENHVCDHDHDDAEHIAQHDKMGVVLDECDYIVVNRACKNTANTMKNHGVSIVKYTGNSHDANAILKEVAGNFTL</sequence>
<evidence type="ECO:0008006" key="3">
    <source>
        <dbReference type="Google" id="ProtNLM"/>
    </source>
</evidence>
<accession>A0A7M1ATL2</accession>
<dbReference type="RefSeq" id="WP_193114176.1">
    <property type="nucleotide sequence ID" value="NZ_CP041165.1"/>
</dbReference>
<dbReference type="SUPFAM" id="SSF53146">
    <property type="entry name" value="Nitrogenase accessory factor-like"/>
    <property type="match status" value="1"/>
</dbReference>